<dbReference type="SUPFAM" id="SSF81383">
    <property type="entry name" value="F-box domain"/>
    <property type="match status" value="1"/>
</dbReference>
<dbReference type="Gramene" id="ORGLA07G0143500.1">
    <property type="protein sequence ID" value="ORGLA07G0143500.1"/>
    <property type="gene ID" value="ORGLA07G0143500"/>
</dbReference>
<dbReference type="Proteomes" id="UP000007306">
    <property type="component" value="Chromosome 7"/>
</dbReference>
<evidence type="ECO:0000259" key="2">
    <source>
        <dbReference type="PROSITE" id="PS50181"/>
    </source>
</evidence>
<feature type="domain" description="F-box" evidence="2">
    <location>
        <begin position="32"/>
        <end position="65"/>
    </location>
</feature>
<evidence type="ECO:0000313" key="4">
    <source>
        <dbReference type="Proteomes" id="UP000007306"/>
    </source>
</evidence>
<dbReference type="HOGENOM" id="CLU_017148_7_0_1"/>
<dbReference type="InterPro" id="IPR055312">
    <property type="entry name" value="FBL15-like"/>
</dbReference>
<dbReference type="InterPro" id="IPR036047">
    <property type="entry name" value="F-box-like_dom_sf"/>
</dbReference>
<dbReference type="CDD" id="cd22160">
    <property type="entry name" value="F-box_AtFBL13-like"/>
    <property type="match status" value="1"/>
</dbReference>
<feature type="compositionally biased region" description="Gly residues" evidence="1">
    <location>
        <begin position="485"/>
        <end position="494"/>
    </location>
</feature>
<name>I1QBE3_ORYGL</name>
<evidence type="ECO:0000256" key="1">
    <source>
        <dbReference type="SAM" id="MobiDB-lite"/>
    </source>
</evidence>
<dbReference type="Pfam" id="PF00646">
    <property type="entry name" value="F-box"/>
    <property type="match status" value="1"/>
</dbReference>
<accession>I1QBE3</accession>
<dbReference type="Gene3D" id="1.20.1280.50">
    <property type="match status" value="1"/>
</dbReference>
<reference evidence="3 4" key="2">
    <citation type="submission" date="2018-04" db="EMBL/GenBank/DDBJ databases">
        <title>OglaRS2 (Oryza glaberrima Reference Sequence Version 2).</title>
        <authorList>
            <person name="Zhang J."/>
            <person name="Kudrna D."/>
            <person name="Lee S."/>
            <person name="Talag J."/>
            <person name="Rajasekar S."/>
            <person name="Wing R.A."/>
        </authorList>
    </citation>
    <scope>NUCLEOTIDE SEQUENCE [LARGE SCALE GENOMIC DNA]</scope>
    <source>
        <strain evidence="3 4">cv. IRGC 96717</strain>
    </source>
</reference>
<evidence type="ECO:0000313" key="3">
    <source>
        <dbReference type="EnsemblPlants" id="ORGLA07G0143500.1"/>
    </source>
</evidence>
<reference evidence="3" key="1">
    <citation type="submission" date="2015-06" db="UniProtKB">
        <authorList>
            <consortium name="EnsemblPlants"/>
        </authorList>
    </citation>
    <scope>IDENTIFICATION</scope>
</reference>
<dbReference type="Gene3D" id="3.80.10.10">
    <property type="entry name" value="Ribonuclease Inhibitor"/>
    <property type="match status" value="1"/>
</dbReference>
<dbReference type="InterPro" id="IPR001810">
    <property type="entry name" value="F-box_dom"/>
</dbReference>
<dbReference type="eggNOG" id="ENOG502QWF7">
    <property type="taxonomic scope" value="Eukaryota"/>
</dbReference>
<keyword evidence="4" id="KW-1185">Reference proteome</keyword>
<organism evidence="3 4">
    <name type="scientific">Oryza glaberrima</name>
    <name type="common">African rice</name>
    <dbReference type="NCBI Taxonomy" id="4538"/>
    <lineage>
        <taxon>Eukaryota</taxon>
        <taxon>Viridiplantae</taxon>
        <taxon>Streptophyta</taxon>
        <taxon>Embryophyta</taxon>
        <taxon>Tracheophyta</taxon>
        <taxon>Spermatophyta</taxon>
        <taxon>Magnoliopsida</taxon>
        <taxon>Liliopsida</taxon>
        <taxon>Poales</taxon>
        <taxon>Poaceae</taxon>
        <taxon>BOP clade</taxon>
        <taxon>Oryzoideae</taxon>
        <taxon>Oryzeae</taxon>
        <taxon>Oryzinae</taxon>
        <taxon>Oryza</taxon>
    </lineage>
</organism>
<dbReference type="AlphaFoldDB" id="I1QBE3"/>
<feature type="compositionally biased region" description="Low complexity" evidence="1">
    <location>
        <begin position="495"/>
        <end position="505"/>
    </location>
</feature>
<dbReference type="PANTHER" id="PTHR34709:SF25">
    <property type="entry name" value="OS06G0688400 PROTEIN"/>
    <property type="match status" value="1"/>
</dbReference>
<feature type="region of interest" description="Disordered" evidence="1">
    <location>
        <begin position="480"/>
        <end position="511"/>
    </location>
</feature>
<proteinExistence type="predicted"/>
<dbReference type="InterPro" id="IPR053781">
    <property type="entry name" value="F-box_AtFBL13-like"/>
</dbReference>
<dbReference type="EnsemblPlants" id="ORGLA07G0143500.1">
    <property type="protein sequence ID" value="ORGLA07G0143500.1"/>
    <property type="gene ID" value="ORGLA07G0143500"/>
</dbReference>
<protein>
    <recommendedName>
        <fullName evidence="2">F-box domain-containing protein</fullName>
    </recommendedName>
</protein>
<dbReference type="InterPro" id="IPR032675">
    <property type="entry name" value="LRR_dom_sf"/>
</dbReference>
<sequence length="542" mass="59074">MAYRCAAHKKASLSGGSVGAGAGGGRGYYGGPDRISSLPDELLHHVLSFVTTPEAVRTSALSRRWVGVWKRVPRLHLLEEEATNAGHIPDHFDGILRRYAADVDIADLAISYHWDWPEVDGDRASAWAAFAARRVTGRFDLAVTTQVGHDDDAVLDLPCFERATEISLYSSGMAVRLPALDDNAAGNFTRLTRLHMSELRFSDAGEGISGVVSRRCPSLECLELEHIDGMEALTLRSDSLLSLRLAYVPLRRLDVAAGNMRKMRVKYCLDETSRCPWTGGAAMRLAAPALEELGWEDAYPDKVELISLPSCLMEVAVVELPSHIIHEIGQSDFTKILKLFSSAHVLRLTSPMTATATLDSEEQESLIHSVQLPYYSELDLGVITNGHSSFGSTVVHFLRRNSSIRNLTLTLNPYHPKENKFAPCCMSNCTCHEPLKWWDQDIPLDSLEQLVIKHISGHREAKKLRTAAAAYVQRPAWERTPTAGAGAGGGGGGPARPTGEQASPAGAGGGSGLVGARQLRQRGGGFVDFLSVNVRILLIYYL</sequence>
<dbReference type="PANTHER" id="PTHR34709">
    <property type="entry name" value="OS10G0396666 PROTEIN"/>
    <property type="match status" value="1"/>
</dbReference>
<dbReference type="OMA" id="TTQVGHD"/>
<dbReference type="PROSITE" id="PS50181">
    <property type="entry name" value="FBOX"/>
    <property type="match status" value="1"/>
</dbReference>